<feature type="domain" description="3D" evidence="2">
    <location>
        <begin position="142"/>
        <end position="203"/>
    </location>
</feature>
<dbReference type="GO" id="GO:0019867">
    <property type="term" value="C:outer membrane"/>
    <property type="evidence" value="ECO:0007669"/>
    <property type="project" value="InterPro"/>
</dbReference>
<dbReference type="InterPro" id="IPR010611">
    <property type="entry name" value="3D_dom"/>
</dbReference>
<evidence type="ECO:0000256" key="1">
    <source>
        <dbReference type="ARBA" id="ARBA00022729"/>
    </source>
</evidence>
<dbReference type="Pfam" id="PF06725">
    <property type="entry name" value="3D"/>
    <property type="match status" value="1"/>
</dbReference>
<keyword evidence="1" id="KW-0732">Signal</keyword>
<dbReference type="Gene3D" id="2.40.40.10">
    <property type="entry name" value="RlpA-like domain"/>
    <property type="match status" value="1"/>
</dbReference>
<dbReference type="Proteomes" id="UP000315711">
    <property type="component" value="Unassembled WGS sequence"/>
</dbReference>
<evidence type="ECO:0000313" key="4">
    <source>
        <dbReference type="Proteomes" id="UP000315711"/>
    </source>
</evidence>
<comment type="caution">
    <text evidence="3">The sequence shown here is derived from an EMBL/GenBank/DDBJ whole genome shotgun (WGS) entry which is preliminary data.</text>
</comment>
<evidence type="ECO:0000259" key="2">
    <source>
        <dbReference type="Pfam" id="PF06725"/>
    </source>
</evidence>
<name>A0A562Q9S5_9BACI</name>
<dbReference type="PANTHER" id="PTHR39160">
    <property type="entry name" value="CELL WALL-BINDING PROTEIN YOCH"/>
    <property type="match status" value="1"/>
</dbReference>
<dbReference type="GO" id="GO:0009254">
    <property type="term" value="P:peptidoglycan turnover"/>
    <property type="evidence" value="ECO:0007669"/>
    <property type="project" value="InterPro"/>
</dbReference>
<sequence>MAHMKVVGRRVGMMSLFFVALLTTFQTFSGVSATDIRQWMFEYEELEREKLLHTARDHASKIITSQIKSLPLLKTAEQSMSSEVVMPEPITLEEAIDWSKYPAETVIATGYTAGYESTGKHPDHPSYGITFSGVQVKRDLYSTIAADPNVYPIGTVLFIPGYGYGVVADTGSAIKGNRIDLYYETVEDVYHQWGKKEINVYIVKKGNGKLSEEDLTNLNEDDAVQVFRNQMSYQ</sequence>
<protein>
    <submittedName>
        <fullName evidence="3">3D (Asp-Asp-Asp) domain-containing protein</fullName>
    </submittedName>
</protein>
<accession>A0A562Q9S5</accession>
<gene>
    <name evidence="3" type="ORF">IQ10_03527</name>
</gene>
<dbReference type="InterPro" id="IPR051933">
    <property type="entry name" value="Resuscitation_pf_RpfB"/>
</dbReference>
<dbReference type="EMBL" id="VLKZ01000015">
    <property type="protein sequence ID" value="TWI52920.1"/>
    <property type="molecule type" value="Genomic_DNA"/>
</dbReference>
<dbReference type="GO" id="GO:0004553">
    <property type="term" value="F:hydrolase activity, hydrolyzing O-glycosyl compounds"/>
    <property type="evidence" value="ECO:0007669"/>
    <property type="project" value="InterPro"/>
</dbReference>
<organism evidence="3 4">
    <name type="scientific">Halalkalibacter nanhaiisediminis</name>
    <dbReference type="NCBI Taxonomy" id="688079"/>
    <lineage>
        <taxon>Bacteria</taxon>
        <taxon>Bacillati</taxon>
        <taxon>Bacillota</taxon>
        <taxon>Bacilli</taxon>
        <taxon>Bacillales</taxon>
        <taxon>Bacillaceae</taxon>
        <taxon>Halalkalibacter</taxon>
    </lineage>
</organism>
<dbReference type="SUPFAM" id="SSF50685">
    <property type="entry name" value="Barwin-like endoglucanases"/>
    <property type="match status" value="1"/>
</dbReference>
<keyword evidence="4" id="KW-1185">Reference proteome</keyword>
<dbReference type="PANTHER" id="PTHR39160:SF4">
    <property type="entry name" value="RESUSCITATION-PROMOTING FACTOR RPFB"/>
    <property type="match status" value="1"/>
</dbReference>
<proteinExistence type="predicted"/>
<dbReference type="InterPro" id="IPR036908">
    <property type="entry name" value="RlpA-like_sf"/>
</dbReference>
<reference evidence="3 4" key="1">
    <citation type="journal article" date="2015" name="Stand. Genomic Sci.">
        <title>Genomic Encyclopedia of Bacterial and Archaeal Type Strains, Phase III: the genomes of soil and plant-associated and newly described type strains.</title>
        <authorList>
            <person name="Whitman W.B."/>
            <person name="Woyke T."/>
            <person name="Klenk H.P."/>
            <person name="Zhou Y."/>
            <person name="Lilburn T.G."/>
            <person name="Beck B.J."/>
            <person name="De Vos P."/>
            <person name="Vandamme P."/>
            <person name="Eisen J.A."/>
            <person name="Garrity G."/>
            <person name="Hugenholtz P."/>
            <person name="Kyrpides N.C."/>
        </authorList>
    </citation>
    <scope>NUCLEOTIDE SEQUENCE [LARGE SCALE GENOMIC DNA]</scope>
    <source>
        <strain evidence="3 4">CGMCC 1.10116</strain>
    </source>
</reference>
<evidence type="ECO:0000313" key="3">
    <source>
        <dbReference type="EMBL" id="TWI52920.1"/>
    </source>
</evidence>
<dbReference type="AlphaFoldDB" id="A0A562Q9S5"/>
<dbReference type="CDD" id="cd22786">
    <property type="entry name" value="DPBB_YuiC-like"/>
    <property type="match status" value="1"/>
</dbReference>